<evidence type="ECO:0000259" key="14">
    <source>
        <dbReference type="PROSITE" id="PS50095"/>
    </source>
</evidence>
<name>A0A6I8R9T5_XENTR</name>
<feature type="site" description="Essential for stabilizing binding to COTL1" evidence="12">
    <location>
        <position position="104"/>
    </location>
</feature>
<dbReference type="Xenbase" id="XB-GENE-6465511">
    <property type="gene designation" value="alox15b"/>
</dbReference>
<dbReference type="Ensembl" id="ENSXETT00000069545">
    <property type="protein sequence ID" value="ENSXETP00000078661"/>
    <property type="gene ID" value="ENSXETG00000000004"/>
</dbReference>
<evidence type="ECO:0000256" key="10">
    <source>
        <dbReference type="PIRSR" id="PIRSR601885-1"/>
    </source>
</evidence>
<dbReference type="SMART" id="SM00308">
    <property type="entry name" value="LH2"/>
    <property type="match status" value="1"/>
</dbReference>
<keyword evidence="11" id="KW-0106">Calcium</keyword>
<evidence type="ECO:0000256" key="3">
    <source>
        <dbReference type="ARBA" id="ARBA00009419"/>
    </source>
</evidence>
<dbReference type="PRINTS" id="PR00467">
    <property type="entry name" value="MAMLPOXGNASE"/>
</dbReference>
<feature type="binding site" evidence="10">
    <location>
        <position position="517"/>
    </location>
    <ligand>
        <name>Fe cation</name>
        <dbReference type="ChEBI" id="CHEBI:24875"/>
        <note>catalytic</note>
    </ligand>
</feature>
<evidence type="ECO:0000256" key="12">
    <source>
        <dbReference type="PIRSR" id="PIRSR601885-3"/>
    </source>
</evidence>
<dbReference type="GO" id="GO:0016702">
    <property type="term" value="F:oxidoreductase activity, acting on single donors with incorporation of molecular oxygen, incorporation of two atoms of oxygen"/>
    <property type="evidence" value="ECO:0007669"/>
    <property type="project" value="InterPro"/>
</dbReference>
<dbReference type="GO" id="GO:0005737">
    <property type="term" value="C:cytoplasm"/>
    <property type="evidence" value="ECO:0007669"/>
    <property type="project" value="UniProtKB-SubCell"/>
</dbReference>
<dbReference type="InterPro" id="IPR000907">
    <property type="entry name" value="LipOase"/>
</dbReference>
<evidence type="ECO:0000256" key="8">
    <source>
        <dbReference type="ARBA" id="ARBA00023004"/>
    </source>
</evidence>
<dbReference type="FunFam" id="1.20.245.10:FF:000001">
    <property type="entry name" value="Arachidonate 5-lipoxygenase a"/>
    <property type="match status" value="1"/>
</dbReference>
<organism evidence="16">
    <name type="scientific">Xenopus tropicalis</name>
    <name type="common">Western clawed frog</name>
    <name type="synonym">Silurana tropicalis</name>
    <dbReference type="NCBI Taxonomy" id="8364"/>
    <lineage>
        <taxon>Eukaryota</taxon>
        <taxon>Metazoa</taxon>
        <taxon>Chordata</taxon>
        <taxon>Craniata</taxon>
        <taxon>Vertebrata</taxon>
        <taxon>Euteleostomi</taxon>
        <taxon>Amphibia</taxon>
        <taxon>Batrachia</taxon>
        <taxon>Anura</taxon>
        <taxon>Pipoidea</taxon>
        <taxon>Pipidae</taxon>
        <taxon>Xenopodinae</taxon>
        <taxon>Xenopus</taxon>
        <taxon>Silurana</taxon>
    </lineage>
</organism>
<feature type="binding site" evidence="10">
    <location>
        <position position="340"/>
    </location>
    <ligand>
        <name>Fe cation</name>
        <dbReference type="ChEBI" id="CHEBI:24875"/>
        <note>catalytic</note>
    </ligand>
</feature>
<proteinExistence type="inferred from homology"/>
<evidence type="ECO:0000259" key="15">
    <source>
        <dbReference type="PROSITE" id="PS51393"/>
    </source>
</evidence>
<dbReference type="PRINTS" id="PR00087">
    <property type="entry name" value="LIPOXYGENASE"/>
</dbReference>
<keyword evidence="5 10" id="KW-0479">Metal-binding</keyword>
<sequence>MFVYKIQVVTGHFKCARTLDSISIILIGSCGESTKHKLDKWGKDFLPGAVDEYSVSSKEDLGEILLVRIIKEQYLFFPTDTWFCSYITVTCPKGEHYRFPLYKWIEGFYPETRGMSDKETECLSQRHRECEKVSAKGPVTVPGERQSLENTDLELTWRESVWNTVSLYFRLLVMGKRGECPPIKLYNLTSELWKEDTFFGYQFLNGPNPVMIKGCLRIPDNFPVADVTVSATMGPSTNLQTELQVGRVNIFLADYKILEGIPTNVINDEPQYLAAPMCLLWKSPQNKVVPLAIQLNQTPGEENPIFMPTDPKWDWTLAKMWVRNSEYQVHQIVTRLLYTHLFAEVFTIATNRQLPMGHPIYKLLVPHLRFTLWINILARDGLIGPGSDFDQVKTFFSTSEDFPLVLAKAMTILTYSALCLPDDIESRGVEFLPNYFYRDDGMKIWQAVKSFVANIVRYYYPSDESVYKDPELQAWVAEIYKEGFLSLQSSGIPSSFATRSELIKYLTMVIFTCSAQHAAVNSGQFDFYSWMPNGPSTMRKPPPTTRGTATYQSILETLPAVNVTAISVAYVHLLSTEAMDRRPLGTYPDEHFTEEMPKIFIKEFQEKLAEISKVVKERNQSKRLKYHYLDPEVIENSVSI</sequence>
<comment type="similarity">
    <text evidence="3">Belongs to the lipoxygenase family.</text>
</comment>
<dbReference type="InterPro" id="IPR013819">
    <property type="entry name" value="LipOase_C"/>
</dbReference>
<feature type="binding site" evidence="11">
    <location>
        <position position="39"/>
    </location>
    <ligand>
        <name>Ca(2+)</name>
        <dbReference type="ChEBI" id="CHEBI:29108"/>
        <label>2</label>
    </ligand>
</feature>
<keyword evidence="4" id="KW-0963">Cytoplasm</keyword>
<dbReference type="FunFam" id="2.60.60.20:FF:000002">
    <property type="entry name" value="Arachidonate 5-lipoxygenase a"/>
    <property type="match status" value="1"/>
</dbReference>
<dbReference type="Pfam" id="PF00305">
    <property type="entry name" value="Lipoxygenase"/>
    <property type="match status" value="1"/>
</dbReference>
<evidence type="ECO:0000256" key="2">
    <source>
        <dbReference type="ARBA" id="ARBA00005189"/>
    </source>
</evidence>
<dbReference type="CDD" id="cd01753">
    <property type="entry name" value="PLAT_LOX"/>
    <property type="match status" value="1"/>
</dbReference>
<gene>
    <name evidence="16" type="primary">alox15b</name>
</gene>
<dbReference type="Gene3D" id="1.20.245.10">
    <property type="entry name" value="Lipoxygenase-1, Domain 5"/>
    <property type="match status" value="1"/>
</dbReference>
<dbReference type="InterPro" id="IPR036392">
    <property type="entry name" value="PLAT/LH2_dom_sf"/>
</dbReference>
<dbReference type="Gene3D" id="3.10.450.60">
    <property type="match status" value="1"/>
</dbReference>
<comment type="caution">
    <text evidence="13">Lacks conserved residue(s) required for the propagation of feature annotation.</text>
</comment>
<evidence type="ECO:0000256" key="4">
    <source>
        <dbReference type="ARBA" id="ARBA00022490"/>
    </source>
</evidence>
<evidence type="ECO:0000256" key="11">
    <source>
        <dbReference type="PIRSR" id="PIRSR601885-2"/>
    </source>
</evidence>
<evidence type="ECO:0000256" key="6">
    <source>
        <dbReference type="ARBA" id="ARBA00022964"/>
    </source>
</evidence>
<comment type="cofactor">
    <cofactor evidence="10">
        <name>Fe cation</name>
        <dbReference type="ChEBI" id="CHEBI:24875"/>
    </cofactor>
    <text evidence="10">Binds 1 Fe cation per subunit.</text>
</comment>
<reference evidence="16" key="1">
    <citation type="journal article" date="2010" name="Science">
        <title>The genome of the Western clawed frog Xenopus tropicalis.</title>
        <authorList>
            <person name="Hellsten U."/>
            <person name="Harland R.M."/>
            <person name="Gilchrist M.J."/>
            <person name="Hendrix D."/>
            <person name="Jurka J."/>
            <person name="Kapitonov V."/>
            <person name="Ovcharenko I."/>
            <person name="Putnam N.H."/>
            <person name="Shu S."/>
            <person name="Taher L."/>
            <person name="Blitz I.L."/>
            <person name="Blumberg B."/>
            <person name="Dichmann D.S."/>
            <person name="Dubchak I."/>
            <person name="Amaya E."/>
            <person name="Detter J.C."/>
            <person name="Fletcher R."/>
            <person name="Gerhard D.S."/>
            <person name="Goodstein D."/>
            <person name="Graves T."/>
            <person name="Grigoriev I.V."/>
            <person name="Grimwood J."/>
            <person name="Kawashima T."/>
            <person name="Lindquist E."/>
            <person name="Lucas S.M."/>
            <person name="Mead P.E."/>
            <person name="Mitros T."/>
            <person name="Ogino H."/>
            <person name="Ohta Y."/>
            <person name="Poliakov A.V."/>
            <person name="Pollet N."/>
            <person name="Robert J."/>
            <person name="Salamov A."/>
            <person name="Sater A.K."/>
            <person name="Schmutz J."/>
            <person name="Terry A."/>
            <person name="Vize P.D."/>
            <person name="Warren W.C."/>
            <person name="Wells D."/>
            <person name="Wills A."/>
            <person name="Wilson R.K."/>
            <person name="Zimmerman L.B."/>
            <person name="Zorn A.M."/>
            <person name="Grainger R."/>
            <person name="Grammer T."/>
            <person name="Khokha M.K."/>
            <person name="Richardson P.M."/>
            <person name="Rokhsar D.S."/>
        </authorList>
    </citation>
    <scope>NUCLEOTIDE SEQUENCE [LARGE SCALE GENOMIC DNA]</scope>
    <source>
        <strain evidence="16">Nigerian</strain>
    </source>
</reference>
<dbReference type="PROSITE" id="PS50095">
    <property type="entry name" value="PLAT"/>
    <property type="match status" value="1"/>
</dbReference>
<comment type="subcellular location">
    <subcellularLocation>
        <location evidence="1">Cytoplasm</location>
    </subcellularLocation>
</comment>
<dbReference type="Gene3D" id="2.60.60.20">
    <property type="entry name" value="PLAT/LH2 domain"/>
    <property type="match status" value="1"/>
</dbReference>
<feature type="binding site" evidence="11">
    <location>
        <position position="80"/>
    </location>
    <ligand>
        <name>Ca(2+)</name>
        <dbReference type="ChEBI" id="CHEBI:29108"/>
        <label>1</label>
    </ligand>
</feature>
<dbReference type="InterPro" id="IPR036226">
    <property type="entry name" value="LipOase_C_sf"/>
</dbReference>
<keyword evidence="6" id="KW-0223">Dioxygenase</keyword>
<dbReference type="PROSITE" id="PS51393">
    <property type="entry name" value="LIPOXYGENASE_3"/>
    <property type="match status" value="1"/>
</dbReference>
<dbReference type="PANTHER" id="PTHR11771">
    <property type="entry name" value="LIPOXYGENASE"/>
    <property type="match status" value="1"/>
</dbReference>
<reference evidence="16" key="2">
    <citation type="submission" date="2020-05" db="UniProtKB">
        <authorList>
            <consortium name="Ensembl"/>
        </authorList>
    </citation>
    <scope>IDENTIFICATION</scope>
</reference>
<dbReference type="GO" id="GO:0005506">
    <property type="term" value="F:iron ion binding"/>
    <property type="evidence" value="ECO:0007669"/>
    <property type="project" value="InterPro"/>
</dbReference>
<protein>
    <submittedName>
        <fullName evidence="16">Arachidonate 15-lipoxygenase, type B</fullName>
    </submittedName>
</protein>
<accession>A0A6I8R9T5</accession>
<dbReference type="InterPro" id="IPR042062">
    <property type="entry name" value="PLAT_LOX_verte"/>
</dbReference>
<dbReference type="InterPro" id="IPR001024">
    <property type="entry name" value="PLAT/LH2_dom"/>
</dbReference>
<comment type="pathway">
    <text evidence="2">Lipid metabolism.</text>
</comment>
<dbReference type="GeneTree" id="ENSGT00940000166257"/>
<evidence type="ECO:0000313" key="16">
    <source>
        <dbReference type="Ensembl" id="ENSXETP00000078661"/>
    </source>
</evidence>
<dbReference type="SUPFAM" id="SSF49723">
    <property type="entry name" value="Lipase/lipooxygenase domain (PLAT/LH2 domain)"/>
    <property type="match status" value="1"/>
</dbReference>
<dbReference type="AlphaFoldDB" id="A0A6I8R9T5"/>
<keyword evidence="9" id="KW-0443">Lipid metabolism</keyword>
<evidence type="ECO:0000256" key="13">
    <source>
        <dbReference type="PROSITE-ProRule" id="PRU00152"/>
    </source>
</evidence>
<keyword evidence="8 10" id="KW-0408">Iron</keyword>
<evidence type="ECO:0000256" key="9">
    <source>
        <dbReference type="ARBA" id="ARBA00023098"/>
    </source>
</evidence>
<feature type="domain" description="Lipoxygenase" evidence="15">
    <location>
        <begin position="193"/>
        <end position="640"/>
    </location>
</feature>
<evidence type="ECO:0000256" key="5">
    <source>
        <dbReference type="ARBA" id="ARBA00022723"/>
    </source>
</evidence>
<evidence type="ECO:0000256" key="7">
    <source>
        <dbReference type="ARBA" id="ARBA00023002"/>
    </source>
</evidence>
<dbReference type="InterPro" id="IPR001885">
    <property type="entry name" value="LipOase_mml"/>
</dbReference>
<feature type="binding site" evidence="10">
    <location>
        <position position="640"/>
    </location>
    <ligand>
        <name>Fe cation</name>
        <dbReference type="ChEBI" id="CHEBI:24875"/>
        <note>catalytic</note>
    </ligand>
</feature>
<dbReference type="GO" id="GO:0034440">
    <property type="term" value="P:lipid oxidation"/>
    <property type="evidence" value="ECO:0007669"/>
    <property type="project" value="InterPro"/>
</dbReference>
<dbReference type="SUPFAM" id="SSF48484">
    <property type="entry name" value="Lipoxigenase"/>
    <property type="match status" value="1"/>
</dbReference>
<dbReference type="Pfam" id="PF01477">
    <property type="entry name" value="PLAT"/>
    <property type="match status" value="1"/>
</dbReference>
<feature type="domain" description="PLAT" evidence="14">
    <location>
        <begin position="2"/>
        <end position="119"/>
    </location>
</feature>
<keyword evidence="7" id="KW-0560">Oxidoreductase</keyword>
<evidence type="ECO:0000256" key="1">
    <source>
        <dbReference type="ARBA" id="ARBA00004496"/>
    </source>
</evidence>